<feature type="compositionally biased region" description="Basic and acidic residues" evidence="1">
    <location>
        <begin position="194"/>
        <end position="203"/>
    </location>
</feature>
<evidence type="ECO:0000313" key="5">
    <source>
        <dbReference type="EMBL" id="PFH48094.1"/>
    </source>
</evidence>
<evidence type="ECO:0000259" key="2">
    <source>
        <dbReference type="Pfam" id="PF14222"/>
    </source>
</evidence>
<protein>
    <recommendedName>
        <fullName evidence="7">Cell morphogenesis protein N-terminal domain-containing protein</fullName>
    </recommendedName>
</protein>
<reference evidence="5 6" key="1">
    <citation type="submission" date="2014-02" db="EMBL/GenBank/DDBJ databases">
        <title>Transposable element dynamics among asymbiotic and ectomycorrhizal Amanita fungi.</title>
        <authorList>
            <consortium name="DOE Joint Genome Institute"/>
            <person name="Hess J."/>
            <person name="Skrede I."/>
            <person name="Wolfe B."/>
            <person name="LaButti K."/>
            <person name="Ohm R.A."/>
            <person name="Grigoriev I.V."/>
            <person name="Pringle A."/>
        </authorList>
    </citation>
    <scope>NUCLEOTIDE SEQUENCE [LARGE SCALE GENOMIC DNA]</scope>
    <source>
        <strain evidence="5 6">SKay4041</strain>
    </source>
</reference>
<dbReference type="SUPFAM" id="SSF48371">
    <property type="entry name" value="ARM repeat"/>
    <property type="match status" value="1"/>
</dbReference>
<feature type="compositionally biased region" description="Polar residues" evidence="1">
    <location>
        <begin position="139"/>
        <end position="161"/>
    </location>
</feature>
<feature type="compositionally biased region" description="Basic residues" evidence="1">
    <location>
        <begin position="173"/>
        <end position="185"/>
    </location>
</feature>
<feature type="domain" description="Cell morphogenesis central region" evidence="4">
    <location>
        <begin position="1757"/>
        <end position="1935"/>
    </location>
</feature>
<dbReference type="Pfam" id="PF14225">
    <property type="entry name" value="MOR2-PAG1_C"/>
    <property type="match status" value="1"/>
</dbReference>
<dbReference type="STRING" id="703135.A0A2A9NFJ5"/>
<organism evidence="5 6">
    <name type="scientific">Amanita thiersii Skay4041</name>
    <dbReference type="NCBI Taxonomy" id="703135"/>
    <lineage>
        <taxon>Eukaryota</taxon>
        <taxon>Fungi</taxon>
        <taxon>Dikarya</taxon>
        <taxon>Basidiomycota</taxon>
        <taxon>Agaricomycotina</taxon>
        <taxon>Agaricomycetes</taxon>
        <taxon>Agaricomycetidae</taxon>
        <taxon>Agaricales</taxon>
        <taxon>Pluteineae</taxon>
        <taxon>Amanitaceae</taxon>
        <taxon>Amanita</taxon>
    </lineage>
</organism>
<evidence type="ECO:0000259" key="3">
    <source>
        <dbReference type="Pfam" id="PF14225"/>
    </source>
</evidence>
<dbReference type="GO" id="GO:0000902">
    <property type="term" value="P:cell morphogenesis"/>
    <property type="evidence" value="ECO:0007669"/>
    <property type="project" value="InterPro"/>
</dbReference>
<evidence type="ECO:0008006" key="7">
    <source>
        <dbReference type="Google" id="ProtNLM"/>
    </source>
</evidence>
<evidence type="ECO:0000259" key="4">
    <source>
        <dbReference type="Pfam" id="PF14228"/>
    </source>
</evidence>
<evidence type="ECO:0000256" key="1">
    <source>
        <dbReference type="SAM" id="MobiDB-lite"/>
    </source>
</evidence>
<proteinExistence type="predicted"/>
<dbReference type="InterPro" id="IPR016024">
    <property type="entry name" value="ARM-type_fold"/>
</dbReference>
<feature type="compositionally biased region" description="Low complexity" evidence="1">
    <location>
        <begin position="87"/>
        <end position="108"/>
    </location>
</feature>
<dbReference type="PANTHER" id="PTHR12295">
    <property type="entry name" value="FURRY-RELATED"/>
    <property type="match status" value="1"/>
</dbReference>
<feature type="compositionally biased region" description="Low complexity" evidence="1">
    <location>
        <begin position="62"/>
        <end position="72"/>
    </location>
</feature>
<feature type="domain" description="Cell morphogenesis protein C-terminal" evidence="3">
    <location>
        <begin position="1968"/>
        <end position="2217"/>
    </location>
</feature>
<dbReference type="InterPro" id="IPR025481">
    <property type="entry name" value="Cell_Morphogen_C"/>
</dbReference>
<feature type="region of interest" description="Disordered" evidence="1">
    <location>
        <begin position="1"/>
        <end position="24"/>
    </location>
</feature>
<feature type="compositionally biased region" description="Polar residues" evidence="1">
    <location>
        <begin position="221"/>
        <end position="231"/>
    </location>
</feature>
<dbReference type="Proteomes" id="UP000242287">
    <property type="component" value="Unassembled WGS sequence"/>
</dbReference>
<dbReference type="OrthoDB" id="6287725at2759"/>
<feature type="domain" description="Cell morphogenesis protein N-terminal" evidence="2">
    <location>
        <begin position="354"/>
        <end position="907"/>
    </location>
</feature>
<accession>A0A2A9NFJ5</accession>
<dbReference type="GO" id="GO:0030427">
    <property type="term" value="C:site of polarized growth"/>
    <property type="evidence" value="ECO:0007669"/>
    <property type="project" value="TreeGrafter"/>
</dbReference>
<dbReference type="Pfam" id="PF14228">
    <property type="entry name" value="MOR2-PAG1_mid"/>
    <property type="match status" value="1"/>
</dbReference>
<gene>
    <name evidence="5" type="ORF">AMATHDRAFT_150633</name>
</gene>
<dbReference type="PANTHER" id="PTHR12295:SF30">
    <property type="entry name" value="PROTEIN FURRY"/>
    <property type="match status" value="1"/>
</dbReference>
<keyword evidence="6" id="KW-1185">Reference proteome</keyword>
<dbReference type="InterPro" id="IPR039867">
    <property type="entry name" value="Furry/Tao3/Mor2"/>
</dbReference>
<dbReference type="InterPro" id="IPR029473">
    <property type="entry name" value="MOR2-PAG1_mid"/>
</dbReference>
<sequence>MGEGIQITIPDFNDEEYNSAPTPFGRTAFGASAFTSALDSPTTSTPFGVHERGYFPSHSRADSAASVDSTSSGFTRPSTRPTPFAHSSQSSIATTSTSPFSKKPSFASIRNAFKSGKNNDAPPMPPIDHQPYPILKNPFNRSTSSLNHSIATTTRNTTSSAFPRPPTPTAKASKSKSHVHAKSHHSQTGSIFHHVSDGSDHGHAFLPSSPPPVPRVPNAFGQLNRSDTPPNSDFDEDKIVIDPKTPSDFALHAIFIRFADMAEKKTDAFLRLPIVSNPLVESMGAGVDTKFDDVLRALGKIAQKHTKPVIDSIMRWRRSQNENVGSDVIRVHTTRSPTINRGIRMHDIPGLLNERKSLASIYIMCRALIAVLQSLPKDSLGDIMGYNLEETTFDQFKRPEKLLHQSVNQRANSELFATLLGLIANFRFMSVTDRFLAELGSLSSGQAPKDLDMKFENLLKGLKYIQIRVWPPEAFEEGAEFLESLSKSFGNAHGQRLKVAFAEILVQLLHPIGKTAQAETNNPQWAKAIEVIYPKAREMMSKPRYWHAAFPLAIISLCVAPQSFFLKHWTSCMEASMVKLKEKATRTIVMNGIIRLFWTYLYRCPESASTTTAKLDVFLKHFFPPNKLIVYPQDDRFDAFIYMIHFILSRHVEYGQEFCLELIQEPSINHQSSAVAHHLAAERTAIAVQALLLSLHTLEKENTIPAWPSGHDFTSFPPSSDYPTSSDYLAPSVLPKFGVPSFTSRFNEALGIIASHCAKVVGMMSVFQEQWAYPRSATYEENHNLIIRQHMDGTLVGYPGMYASHISLLRTCFESWPRLFHDSIPLSDAIDTLLRGVIHVEPLLSEAACDALKRFMTDQANCIVVLSRFNLFLFSPTRIAQEGSVTKFLVEVPQLLNLWVSVVDNWVRSVLQQPKTTLNAEEEQALAPRIHEVQSGALFLMMHESWSIQSAGAKVMRIAALLYDHLSLEETSVDGFCLLECLQGKRTDKSYLNGFDELLDATELARLEQWRQSKWIDVPLRIADSSNEKDRKLWRYVLPTLMQSCIENHTQPLTSVRESLMAAVSRYHPTILVLAGLSSKVPPGLSGRNAGSLERDGFKLLKEQKPLVDQWHIWVKVLCATAMVSEPLRPGPLHREHAQVPSDTAFERERLSTTRGLFRYLTPFLDSEYTLFRDAAVLCISSFPSNAYPQLLEDLSSLASRQFYDDQRVKVPGGPGTELISNVNILSGRQIHDETRMKSSTLSIDRSRRQERLHSAVARIYYLTAHNLQQQRAAGRQAALANVLKFVRNTQAFLMTPEMRENHTLQRLRRYFCGTVERLFDGLATLKDSDRFIPLNMHLTLYRLCEEWCQLGSQPEPVKQRFILMQRAAAATAQGPSSEAVERFKKESSLLSYAAIGALASLCQKAFFPPELSSSSPTDRPPAELLKPLTPTAVLDRLCAILSSSHAPSLERGKKALYSVLVCNPSHSNLMNEALERAIVLSHEPESSSGRFFQTISDIVCKQDDHGFSFSQVVCLGLSNLCNPSDDIRMRAFRMLEAMHVKSNGLLSMFNFEPSVCSFASGTYLYAHRLLADFLAGEHPNQAPDMLARLAQWLSHLPEDPNKPEVVLLLLQGLEFWIPNIELMTEDKQSLSPEGTLALQHLVSLTYRFGQTHFEQILTTWSRLVDPPRQSNGHAAIRFLIEQSHKVASPTFISCAANIIACLCQTHIGREIFEDLCSIIEPARMLPTIEHKLPFAGAQDVDLWAELDALFSDQPRLQLGSAQFAWLFLTDVALQRHWELKTHLPTLLHMLILHLDHRNTYIRSRAQRMLFQILRSWIPGYDELPDRSATRNQSIARDTLHQLELEAQSHYWKEDEPEDDLEPKLQWFCSWIVQLLEPLFSSLTERWGSLALNWGTSCSIRQIAFRSLQIFRALAPRVKQGDIALLLGRLSNTISASVDENIQPFNCEIIRTIDAVVNMEDADKSILPQLFWSTCACLSTTVQQEFQKAISLLSSLLARFDLDEPNIAELLLSRKPQSWNGPDHIQPLLLKGLRSSVTSDQTFSALHMLTKTQDDRLVDPTPGRVRDVYTLVLPWCLHAMTSEKQDDALKEFAQYISNLAAREGRQSIQKIMASFSKNHFRTKDDFLRQSVASLREHYGTNQWTQVVTLLLSLVLNQERWLRIHSMQILKLLFQQKETRNPFELLGSELLMPLLRLLETDLATQALDVLEEPMIMSSSGPTAKHVLRMSMRIQPVPKNDPENITTVFGVPEASGWCIAQIESQRKTCRANIGAVFDTCSVPTRPSRIDFEPEVEALAEIQTAEEDDLGGLVKDLHDLTSFFQEESLQVSRTPPAPNRRLEARVAAILAKSTASSAVADIPQTPFLDVFRVGGASVFEQFDEESDTDSEVDAFIFDSPNPLSSSVNGNRFH</sequence>
<dbReference type="EMBL" id="KZ302077">
    <property type="protein sequence ID" value="PFH48094.1"/>
    <property type="molecule type" value="Genomic_DNA"/>
</dbReference>
<evidence type="ECO:0000313" key="6">
    <source>
        <dbReference type="Proteomes" id="UP000242287"/>
    </source>
</evidence>
<name>A0A2A9NFJ5_9AGAR</name>
<feature type="region of interest" description="Disordered" evidence="1">
    <location>
        <begin position="38"/>
        <end position="237"/>
    </location>
</feature>
<dbReference type="GO" id="GO:0005938">
    <property type="term" value="C:cell cortex"/>
    <property type="evidence" value="ECO:0007669"/>
    <property type="project" value="TreeGrafter"/>
</dbReference>
<dbReference type="InterPro" id="IPR025614">
    <property type="entry name" value="Cell_morpho_N"/>
</dbReference>
<dbReference type="Pfam" id="PF14222">
    <property type="entry name" value="MOR2-PAG1_N"/>
    <property type="match status" value="1"/>
</dbReference>